<evidence type="ECO:0000313" key="3">
    <source>
        <dbReference type="Proteomes" id="UP000216524"/>
    </source>
</evidence>
<sequence length="73" mass="8117">MTDEAIDPRILREAAAWLVRAQDGPLDGTQRAAFDAWRARSAAHQRAWRRAERLARQLEPLRRGPAATGAGGR</sequence>
<gene>
    <name evidence="2" type="ORF">CAL23_14640</name>
</gene>
<comment type="caution">
    <text evidence="2">The sequence shown here is derived from an EMBL/GenBank/DDBJ whole genome shotgun (WGS) entry which is preliminary data.</text>
</comment>
<feature type="domain" description="FecR N-terminal" evidence="1">
    <location>
        <begin position="12"/>
        <end position="54"/>
    </location>
</feature>
<keyword evidence="3" id="KW-1185">Reference proteome</keyword>
<dbReference type="EMBL" id="NEVV01000004">
    <property type="protein sequence ID" value="OZI76903.1"/>
    <property type="molecule type" value="Genomic_DNA"/>
</dbReference>
<reference evidence="2 3" key="1">
    <citation type="submission" date="2017-05" db="EMBL/GenBank/DDBJ databases">
        <title>Complete and WGS of Bordetella genogroups.</title>
        <authorList>
            <person name="Spilker T."/>
            <person name="Lipuma J."/>
        </authorList>
    </citation>
    <scope>NUCLEOTIDE SEQUENCE [LARGE SCALE GENOMIC DNA]</scope>
    <source>
        <strain evidence="2 3">AU3139</strain>
    </source>
</reference>
<dbReference type="Pfam" id="PF16220">
    <property type="entry name" value="DUF4880"/>
    <property type="match status" value="1"/>
</dbReference>
<evidence type="ECO:0000259" key="1">
    <source>
        <dbReference type="Pfam" id="PF16220"/>
    </source>
</evidence>
<evidence type="ECO:0000313" key="2">
    <source>
        <dbReference type="EMBL" id="OZI76903.1"/>
    </source>
</evidence>
<accession>A0ABX4FGK8</accession>
<proteinExistence type="predicted"/>
<dbReference type="InterPro" id="IPR032623">
    <property type="entry name" value="FecR_N"/>
</dbReference>
<organism evidence="2 3">
    <name type="scientific">Bordetella genomosp. 6</name>
    <dbReference type="NCBI Taxonomy" id="463024"/>
    <lineage>
        <taxon>Bacteria</taxon>
        <taxon>Pseudomonadati</taxon>
        <taxon>Pseudomonadota</taxon>
        <taxon>Betaproteobacteria</taxon>
        <taxon>Burkholderiales</taxon>
        <taxon>Alcaligenaceae</taxon>
        <taxon>Bordetella</taxon>
    </lineage>
</organism>
<dbReference type="Proteomes" id="UP000216524">
    <property type="component" value="Unassembled WGS sequence"/>
</dbReference>
<name>A0ABX4FGK8_9BORD</name>
<protein>
    <submittedName>
        <fullName evidence="2">DUF4880 domain-containing protein</fullName>
    </submittedName>
</protein>
<dbReference type="RefSeq" id="WP_033462199.1">
    <property type="nucleotide sequence ID" value="NZ_NEVV01000004.1"/>
</dbReference>